<dbReference type="RefSeq" id="WP_204009803.1">
    <property type="nucleotide sequence ID" value="NZ_BOOG01000003.1"/>
</dbReference>
<comment type="caution">
    <text evidence="5">The sequence shown here is derived from an EMBL/GenBank/DDBJ whole genome shotgun (WGS) entry which is preliminary data.</text>
</comment>
<protein>
    <submittedName>
        <fullName evidence="5">Ferredoxin</fullName>
    </submittedName>
</protein>
<proteinExistence type="predicted"/>
<gene>
    <name evidence="5" type="ORF">Mth01_02080</name>
</gene>
<keyword evidence="3" id="KW-0411">Iron-sulfur</keyword>
<dbReference type="GO" id="GO:0046872">
    <property type="term" value="F:metal ion binding"/>
    <property type="evidence" value="ECO:0007669"/>
    <property type="project" value="UniProtKB-KW"/>
</dbReference>
<dbReference type="PANTHER" id="PTHR43193:SF2">
    <property type="entry name" value="POLYFERREDOXIN PROTEIN FWDF"/>
    <property type="match status" value="1"/>
</dbReference>
<dbReference type="SUPFAM" id="SSF54862">
    <property type="entry name" value="4Fe-4S ferredoxins"/>
    <property type="match status" value="1"/>
</dbReference>
<dbReference type="Gene3D" id="3.30.70.20">
    <property type="match status" value="1"/>
</dbReference>
<feature type="domain" description="4Fe-4S ferredoxin-type" evidence="4">
    <location>
        <begin position="14"/>
        <end position="43"/>
    </location>
</feature>
<keyword evidence="2" id="KW-0408">Iron</keyword>
<keyword evidence="1" id="KW-0479">Metal-binding</keyword>
<dbReference type="PROSITE" id="PS51379">
    <property type="entry name" value="4FE4S_FER_2"/>
    <property type="match status" value="2"/>
</dbReference>
<reference evidence="5" key="1">
    <citation type="submission" date="2021-01" db="EMBL/GenBank/DDBJ databases">
        <title>Whole genome shotgun sequence of Sphaerimonospora thailandensis NBRC 107569.</title>
        <authorList>
            <person name="Komaki H."/>
            <person name="Tamura T."/>
        </authorList>
    </citation>
    <scope>NUCLEOTIDE SEQUENCE</scope>
    <source>
        <strain evidence="5">NBRC 107569</strain>
    </source>
</reference>
<accession>A0A8J3VXJ4</accession>
<dbReference type="PROSITE" id="PS00198">
    <property type="entry name" value="4FE4S_FER_1"/>
    <property type="match status" value="2"/>
</dbReference>
<dbReference type="GO" id="GO:0051536">
    <property type="term" value="F:iron-sulfur cluster binding"/>
    <property type="evidence" value="ECO:0007669"/>
    <property type="project" value="UniProtKB-KW"/>
</dbReference>
<dbReference type="Proteomes" id="UP000610966">
    <property type="component" value="Unassembled WGS sequence"/>
</dbReference>
<evidence type="ECO:0000259" key="4">
    <source>
        <dbReference type="PROSITE" id="PS51379"/>
    </source>
</evidence>
<feature type="domain" description="4Fe-4S ferredoxin-type" evidence="4">
    <location>
        <begin position="50"/>
        <end position="78"/>
    </location>
</feature>
<organism evidence="5 6">
    <name type="scientific">Sphaerimonospora thailandensis</name>
    <dbReference type="NCBI Taxonomy" id="795644"/>
    <lineage>
        <taxon>Bacteria</taxon>
        <taxon>Bacillati</taxon>
        <taxon>Actinomycetota</taxon>
        <taxon>Actinomycetes</taxon>
        <taxon>Streptosporangiales</taxon>
        <taxon>Streptosporangiaceae</taxon>
        <taxon>Sphaerimonospora</taxon>
    </lineage>
</organism>
<evidence type="ECO:0000256" key="1">
    <source>
        <dbReference type="ARBA" id="ARBA00022723"/>
    </source>
</evidence>
<evidence type="ECO:0000313" key="5">
    <source>
        <dbReference type="EMBL" id="GIH67955.1"/>
    </source>
</evidence>
<dbReference type="PANTHER" id="PTHR43193">
    <property type="match status" value="1"/>
</dbReference>
<name>A0A8J3VXJ4_9ACTN</name>
<dbReference type="InterPro" id="IPR017900">
    <property type="entry name" value="4Fe4S_Fe_S_CS"/>
</dbReference>
<evidence type="ECO:0000256" key="2">
    <source>
        <dbReference type="ARBA" id="ARBA00023004"/>
    </source>
</evidence>
<keyword evidence="6" id="KW-1185">Reference proteome</keyword>
<dbReference type="InterPro" id="IPR052977">
    <property type="entry name" value="Polyferredoxin-like_ET"/>
</dbReference>
<dbReference type="EMBL" id="BOOG01000003">
    <property type="protein sequence ID" value="GIH67955.1"/>
    <property type="molecule type" value="Genomic_DNA"/>
</dbReference>
<evidence type="ECO:0000313" key="6">
    <source>
        <dbReference type="Proteomes" id="UP000610966"/>
    </source>
</evidence>
<dbReference type="Pfam" id="PF12838">
    <property type="entry name" value="Fer4_7"/>
    <property type="match status" value="1"/>
</dbReference>
<dbReference type="InterPro" id="IPR017896">
    <property type="entry name" value="4Fe4S_Fe-S-bd"/>
</dbReference>
<dbReference type="AlphaFoldDB" id="A0A8J3VXJ4"/>
<evidence type="ECO:0000256" key="3">
    <source>
        <dbReference type="ARBA" id="ARBA00023014"/>
    </source>
</evidence>
<sequence>MSEQDGGTPRESRGTLVIAGDRCKGCELCVAACPPRVLTMSSDVNEMGYRYPELTSGCTGCTACQMVCPDFVFEVYRFTPAAR</sequence>